<organism evidence="2 3">
    <name type="scientific">Solanum commersonii</name>
    <name type="common">Commerson's wild potato</name>
    <name type="synonym">Commerson's nightshade</name>
    <dbReference type="NCBI Taxonomy" id="4109"/>
    <lineage>
        <taxon>Eukaryota</taxon>
        <taxon>Viridiplantae</taxon>
        <taxon>Streptophyta</taxon>
        <taxon>Embryophyta</taxon>
        <taxon>Tracheophyta</taxon>
        <taxon>Spermatophyta</taxon>
        <taxon>Magnoliopsida</taxon>
        <taxon>eudicotyledons</taxon>
        <taxon>Gunneridae</taxon>
        <taxon>Pentapetalae</taxon>
        <taxon>asterids</taxon>
        <taxon>lamiids</taxon>
        <taxon>Solanales</taxon>
        <taxon>Solanaceae</taxon>
        <taxon>Solanoideae</taxon>
        <taxon>Solaneae</taxon>
        <taxon>Solanum</taxon>
    </lineage>
</organism>
<sequence>MKDNDSPIQGYKGKEPHYARPSYDGKHLSMQVQATQGRFKQHWKGTISQSKAIHEFYYLKLPRMATKEKHLIMLGQAIMVNTFLCKSKLLKEEYYCSIQAIMKWCVLIESSYHASILS</sequence>
<gene>
    <name evidence="2" type="ORF">H5410_005114</name>
</gene>
<evidence type="ECO:0000256" key="1">
    <source>
        <dbReference type="SAM" id="MobiDB-lite"/>
    </source>
</evidence>
<name>A0A9J6A695_SOLCO</name>
<protein>
    <submittedName>
        <fullName evidence="2">Uncharacterized protein</fullName>
    </submittedName>
</protein>
<feature type="region of interest" description="Disordered" evidence="1">
    <location>
        <begin position="1"/>
        <end position="23"/>
    </location>
</feature>
<dbReference type="AlphaFoldDB" id="A0A9J6A695"/>
<keyword evidence="3" id="KW-1185">Reference proteome</keyword>
<proteinExistence type="predicted"/>
<reference evidence="2 3" key="1">
    <citation type="submission" date="2020-09" db="EMBL/GenBank/DDBJ databases">
        <title>De no assembly of potato wild relative species, Solanum commersonii.</title>
        <authorList>
            <person name="Cho K."/>
        </authorList>
    </citation>
    <scope>NUCLEOTIDE SEQUENCE [LARGE SCALE GENOMIC DNA]</scope>
    <source>
        <strain evidence="2">LZ3.2</strain>
        <tissue evidence="2">Leaf</tissue>
    </source>
</reference>
<dbReference type="Proteomes" id="UP000824120">
    <property type="component" value="Chromosome 2"/>
</dbReference>
<comment type="caution">
    <text evidence="2">The sequence shown here is derived from an EMBL/GenBank/DDBJ whole genome shotgun (WGS) entry which is preliminary data.</text>
</comment>
<evidence type="ECO:0000313" key="3">
    <source>
        <dbReference type="Proteomes" id="UP000824120"/>
    </source>
</evidence>
<accession>A0A9J6A695</accession>
<evidence type="ECO:0000313" key="2">
    <source>
        <dbReference type="EMBL" id="KAG5619896.1"/>
    </source>
</evidence>
<dbReference type="EMBL" id="JACXVP010000002">
    <property type="protein sequence ID" value="KAG5619896.1"/>
    <property type="molecule type" value="Genomic_DNA"/>
</dbReference>
<feature type="compositionally biased region" description="Basic and acidic residues" evidence="1">
    <location>
        <begin position="12"/>
        <end position="23"/>
    </location>
</feature>